<accession>A0A224Y3N3</accession>
<evidence type="ECO:0000313" key="1">
    <source>
        <dbReference type="EMBL" id="JAW15111.1"/>
    </source>
</evidence>
<sequence>MPLRLACSVGSLLLISELMVLFMGISSQKTNLSDPTKLKTLFSLDEVLFWELFVVIRSVSPKIICIPYCYHSLPLSSPLSPVNRRLRSFEKG</sequence>
<dbReference type="EMBL" id="GFTR01001315">
    <property type="protein sequence ID" value="JAW15111.1"/>
    <property type="molecule type" value="Transcribed_RNA"/>
</dbReference>
<protein>
    <submittedName>
        <fullName evidence="1">Putative secreted protein</fullName>
    </submittedName>
</protein>
<name>A0A224Y3N3_9HEMI</name>
<organism evidence="1">
    <name type="scientific">Panstrongylus lignarius</name>
    <dbReference type="NCBI Taxonomy" id="156445"/>
    <lineage>
        <taxon>Eukaryota</taxon>
        <taxon>Metazoa</taxon>
        <taxon>Ecdysozoa</taxon>
        <taxon>Arthropoda</taxon>
        <taxon>Hexapoda</taxon>
        <taxon>Insecta</taxon>
        <taxon>Pterygota</taxon>
        <taxon>Neoptera</taxon>
        <taxon>Paraneoptera</taxon>
        <taxon>Hemiptera</taxon>
        <taxon>Heteroptera</taxon>
        <taxon>Panheteroptera</taxon>
        <taxon>Cimicomorpha</taxon>
        <taxon>Reduviidae</taxon>
        <taxon>Triatominae</taxon>
        <taxon>Panstrongylus</taxon>
    </lineage>
</organism>
<reference evidence="1" key="1">
    <citation type="journal article" date="2018" name="PLoS Negl. Trop. Dis.">
        <title>An insight into the salivary gland and fat body transcriptome of Panstrongylus lignarius (Hemiptera: Heteroptera), the main vector of Chagas disease in Peru.</title>
        <authorList>
            <person name="Nevoa J.C."/>
            <person name="Mendes M.T."/>
            <person name="da Silva M.V."/>
            <person name="Soares S.C."/>
            <person name="Oliveira C.J.F."/>
            <person name="Ribeiro J.M.C."/>
        </authorList>
    </citation>
    <scope>NUCLEOTIDE SEQUENCE</scope>
</reference>
<dbReference type="AlphaFoldDB" id="A0A224Y3N3"/>
<proteinExistence type="predicted"/>